<proteinExistence type="predicted"/>
<comment type="caution">
    <text evidence="1">The sequence shown here is derived from an EMBL/GenBank/DDBJ whole genome shotgun (WGS) entry which is preliminary data.</text>
</comment>
<organism evidence="1 2">
    <name type="scientific">Pseudomassariella vexata</name>
    <dbReference type="NCBI Taxonomy" id="1141098"/>
    <lineage>
        <taxon>Eukaryota</taxon>
        <taxon>Fungi</taxon>
        <taxon>Dikarya</taxon>
        <taxon>Ascomycota</taxon>
        <taxon>Pezizomycotina</taxon>
        <taxon>Sordariomycetes</taxon>
        <taxon>Xylariomycetidae</taxon>
        <taxon>Amphisphaeriales</taxon>
        <taxon>Pseudomassariaceae</taxon>
        <taxon>Pseudomassariella</taxon>
    </lineage>
</organism>
<evidence type="ECO:0000313" key="2">
    <source>
        <dbReference type="Proteomes" id="UP000193689"/>
    </source>
</evidence>
<dbReference type="RefSeq" id="XP_040711885.1">
    <property type="nucleotide sequence ID" value="XM_040861051.1"/>
</dbReference>
<dbReference type="GeneID" id="63777263"/>
<reference evidence="1 2" key="1">
    <citation type="submission" date="2016-07" db="EMBL/GenBank/DDBJ databases">
        <title>Pervasive Adenine N6-methylation of Active Genes in Fungi.</title>
        <authorList>
            <consortium name="DOE Joint Genome Institute"/>
            <person name="Mondo S.J."/>
            <person name="Dannebaum R.O."/>
            <person name="Kuo R.C."/>
            <person name="Labutti K."/>
            <person name="Haridas S."/>
            <person name="Kuo A."/>
            <person name="Salamov A."/>
            <person name="Ahrendt S.R."/>
            <person name="Lipzen A."/>
            <person name="Sullivan W."/>
            <person name="Andreopoulos W.B."/>
            <person name="Clum A."/>
            <person name="Lindquist E."/>
            <person name="Daum C."/>
            <person name="Ramamoorthy G.K."/>
            <person name="Gryganskyi A."/>
            <person name="Culley D."/>
            <person name="Magnuson J.K."/>
            <person name="James T.Y."/>
            <person name="O'Malley M.A."/>
            <person name="Stajich J.E."/>
            <person name="Spatafora J.W."/>
            <person name="Visel A."/>
            <person name="Grigoriev I.V."/>
        </authorList>
    </citation>
    <scope>NUCLEOTIDE SEQUENCE [LARGE SCALE GENOMIC DNA]</scope>
    <source>
        <strain evidence="1 2">CBS 129021</strain>
    </source>
</reference>
<name>A0A1Y2DIY7_9PEZI</name>
<dbReference type="OrthoDB" id="2504919at2759"/>
<dbReference type="InParanoid" id="A0A1Y2DIY7"/>
<protein>
    <submittedName>
        <fullName evidence="1">Uncharacterized protein</fullName>
    </submittedName>
</protein>
<sequence>MNNNASVSMQAAEDTTPNRWFAVAEKGYFFTAPPTVKKRDLLRVLCGGETPYMMRWPAEASTINSLAKCKRVS</sequence>
<keyword evidence="2" id="KW-1185">Reference proteome</keyword>
<evidence type="ECO:0000313" key="1">
    <source>
        <dbReference type="EMBL" id="ORY59191.1"/>
    </source>
</evidence>
<gene>
    <name evidence="1" type="ORF">BCR38DRAFT_445876</name>
</gene>
<accession>A0A1Y2DIY7</accession>
<dbReference type="EMBL" id="MCFJ01000014">
    <property type="protein sequence ID" value="ORY59191.1"/>
    <property type="molecule type" value="Genomic_DNA"/>
</dbReference>
<dbReference type="Proteomes" id="UP000193689">
    <property type="component" value="Unassembled WGS sequence"/>
</dbReference>
<dbReference type="AlphaFoldDB" id="A0A1Y2DIY7"/>